<dbReference type="PROSITE" id="PS50110">
    <property type="entry name" value="RESPONSE_REGULATORY"/>
    <property type="match status" value="1"/>
</dbReference>
<evidence type="ECO:0000313" key="5">
    <source>
        <dbReference type="Proteomes" id="UP000556026"/>
    </source>
</evidence>
<proteinExistence type="predicted"/>
<dbReference type="InterPro" id="IPR011006">
    <property type="entry name" value="CheY-like_superfamily"/>
</dbReference>
<dbReference type="Gene3D" id="3.30.300.160">
    <property type="entry name" value="Type II secretion system, protein E, N-terminal domain"/>
    <property type="match status" value="1"/>
</dbReference>
<feature type="modified residue" description="4-aspartylphosphate" evidence="2">
    <location>
        <position position="216"/>
    </location>
</feature>
<keyword evidence="5" id="KW-1185">Reference proteome</keyword>
<dbReference type="PANTHER" id="PTHR44591:SF25">
    <property type="entry name" value="CHEMOTAXIS TWO-COMPONENT RESPONSE REGULATOR"/>
    <property type="match status" value="1"/>
</dbReference>
<organism evidence="4 5">
    <name type="scientific">Geomonas silvestris</name>
    <dbReference type="NCBI Taxonomy" id="2740184"/>
    <lineage>
        <taxon>Bacteria</taxon>
        <taxon>Pseudomonadati</taxon>
        <taxon>Thermodesulfobacteriota</taxon>
        <taxon>Desulfuromonadia</taxon>
        <taxon>Geobacterales</taxon>
        <taxon>Geobacteraceae</taxon>
        <taxon>Geomonas</taxon>
    </lineage>
</organism>
<dbReference type="EMBL" id="BLXX01000008">
    <property type="protein sequence ID" value="GFO60348.1"/>
    <property type="molecule type" value="Genomic_DNA"/>
</dbReference>
<dbReference type="PANTHER" id="PTHR44591">
    <property type="entry name" value="STRESS RESPONSE REGULATOR PROTEIN 1"/>
    <property type="match status" value="1"/>
</dbReference>
<sequence>MSAEITTIPVANQGQPRKPLGQIFVERGLLTEVSVQRLIAHARQKHIRLGELLEVIGLITPDELAEALATQYRCRKIADFAKFSYPGNLLRLIPLEAAVKHTIFPLKMDGDRLAVAVADPTIEDVLQDIAAQNNLKIILYVATRSEINRAIARHYLGQVMGEPNLKTILLVEDDLLVREMVAKTLTRKGYTVETAIDGMDAFSKIFTLKPKLVITDKVMPKLGGYEFLFAIRNIPEFRYMPVILMTAAATPDEEKEALEKGFFDFVLKPVKEIGLLTRVQRAFQSSESLYGKIA</sequence>
<dbReference type="Proteomes" id="UP000556026">
    <property type="component" value="Unassembled WGS sequence"/>
</dbReference>
<comment type="caution">
    <text evidence="4">The sequence shown here is derived from an EMBL/GenBank/DDBJ whole genome shotgun (WGS) entry which is preliminary data.</text>
</comment>
<accession>A0A6V8MK34</accession>
<evidence type="ECO:0000259" key="3">
    <source>
        <dbReference type="PROSITE" id="PS50110"/>
    </source>
</evidence>
<evidence type="ECO:0000256" key="2">
    <source>
        <dbReference type="PROSITE-ProRule" id="PRU00169"/>
    </source>
</evidence>
<dbReference type="AlphaFoldDB" id="A0A6V8MK34"/>
<dbReference type="Gene3D" id="3.40.50.2300">
    <property type="match status" value="1"/>
</dbReference>
<reference evidence="5" key="1">
    <citation type="submission" date="2020-06" db="EMBL/GenBank/DDBJ databases">
        <title>Draft genomic sequence of Geomonas sp. Red330.</title>
        <authorList>
            <person name="Itoh H."/>
            <person name="Zhenxing X."/>
            <person name="Ushijima N."/>
            <person name="Masuda Y."/>
            <person name="Shiratori Y."/>
            <person name="Senoo K."/>
        </authorList>
    </citation>
    <scope>NUCLEOTIDE SEQUENCE [LARGE SCALE GENOMIC DNA]</scope>
    <source>
        <strain evidence="5">Red330</strain>
    </source>
</reference>
<gene>
    <name evidence="4" type="ORF">GMST_26730</name>
</gene>
<keyword evidence="1 2" id="KW-0597">Phosphoprotein</keyword>
<evidence type="ECO:0000256" key="1">
    <source>
        <dbReference type="ARBA" id="ARBA00022553"/>
    </source>
</evidence>
<dbReference type="GO" id="GO:0000160">
    <property type="term" value="P:phosphorelay signal transduction system"/>
    <property type="evidence" value="ECO:0007669"/>
    <property type="project" value="InterPro"/>
</dbReference>
<dbReference type="Pfam" id="PF05157">
    <property type="entry name" value="MshEN"/>
    <property type="match status" value="1"/>
</dbReference>
<dbReference type="SUPFAM" id="SSF52172">
    <property type="entry name" value="CheY-like"/>
    <property type="match status" value="1"/>
</dbReference>
<dbReference type="CDD" id="cd00156">
    <property type="entry name" value="REC"/>
    <property type="match status" value="1"/>
</dbReference>
<dbReference type="InterPro" id="IPR037257">
    <property type="entry name" value="T2SS_E_N_sf"/>
</dbReference>
<feature type="domain" description="Response regulatory" evidence="3">
    <location>
        <begin position="167"/>
        <end position="283"/>
    </location>
</feature>
<dbReference type="Pfam" id="PF00072">
    <property type="entry name" value="Response_reg"/>
    <property type="match status" value="1"/>
</dbReference>
<protein>
    <recommendedName>
        <fullName evidence="3">Response regulatory domain-containing protein</fullName>
    </recommendedName>
</protein>
<dbReference type="InterPro" id="IPR007831">
    <property type="entry name" value="T2SS_GspE_N"/>
</dbReference>
<dbReference type="SMART" id="SM00448">
    <property type="entry name" value="REC"/>
    <property type="match status" value="1"/>
</dbReference>
<name>A0A6V8MK34_9BACT</name>
<dbReference type="InterPro" id="IPR001789">
    <property type="entry name" value="Sig_transdc_resp-reg_receiver"/>
</dbReference>
<dbReference type="InterPro" id="IPR050595">
    <property type="entry name" value="Bact_response_regulator"/>
</dbReference>
<evidence type="ECO:0000313" key="4">
    <source>
        <dbReference type="EMBL" id="GFO60348.1"/>
    </source>
</evidence>
<dbReference type="RefSeq" id="WP_183355173.1">
    <property type="nucleotide sequence ID" value="NZ_BLXX01000008.1"/>
</dbReference>
<dbReference type="SUPFAM" id="SSF160246">
    <property type="entry name" value="EspE N-terminal domain-like"/>
    <property type="match status" value="1"/>
</dbReference>